<feature type="compositionally biased region" description="Pro residues" evidence="3">
    <location>
        <begin position="197"/>
        <end position="214"/>
    </location>
</feature>
<keyword evidence="6" id="KW-1185">Reference proteome</keyword>
<evidence type="ECO:0000256" key="1">
    <source>
        <dbReference type="ARBA" id="ARBA00023015"/>
    </source>
</evidence>
<name>A0ABW4GA61_9ACTN</name>
<comment type="caution">
    <text evidence="5">The sequence shown here is derived from an EMBL/GenBank/DDBJ whole genome shotgun (WGS) entry which is preliminary data.</text>
</comment>
<evidence type="ECO:0000259" key="4">
    <source>
        <dbReference type="SMART" id="SM01043"/>
    </source>
</evidence>
<dbReference type="Proteomes" id="UP001597097">
    <property type="component" value="Unassembled WGS sequence"/>
</dbReference>
<keyword evidence="1" id="KW-0805">Transcription regulation</keyword>
<feature type="region of interest" description="Disordered" evidence="3">
    <location>
        <begin position="187"/>
        <end position="216"/>
    </location>
</feature>
<dbReference type="InterPro" id="IPR005158">
    <property type="entry name" value="BTAD"/>
</dbReference>
<dbReference type="Gene3D" id="1.25.40.10">
    <property type="entry name" value="Tetratricopeptide repeat domain"/>
    <property type="match status" value="1"/>
</dbReference>
<dbReference type="PANTHER" id="PTHR35807">
    <property type="entry name" value="TRANSCRIPTIONAL REGULATOR REDD-RELATED"/>
    <property type="match status" value="1"/>
</dbReference>
<evidence type="ECO:0000313" key="6">
    <source>
        <dbReference type="Proteomes" id="UP001597097"/>
    </source>
</evidence>
<protein>
    <submittedName>
        <fullName evidence="5">BTAD domain-containing putative transcriptional regulator</fullName>
    </submittedName>
</protein>
<feature type="domain" description="Bacterial transcriptional activator" evidence="4">
    <location>
        <begin position="33"/>
        <end position="174"/>
    </location>
</feature>
<sequence>MHQLRKMLPPSEDGQRLAGQGGAYRLTVDSGELDIDIFESLVSAGVDALAAGESAEAIRLQREALTLWRDTPEEDATDPVFIRHLDELRWTARYCLTDGLRVTGEVMEGITVLRAMLSEDPLREPTWERLIMAQRAAGWQVDALASYEQVRTILLDEFGAAPGSQLQGIYRALLAETTDAVPPPRLAPVPLSRAAPAPVPPRPPARPVAAVPPAPRRRARTVTAPLTLMLIGALLLVSGSSMAHQATWSALPRAADVGRTSSQDRAATKGAAQPKILFGLGPDAVKATGSPLMASGIGMITTWYHGPDQLSQFEGWRSDVIPKIYRSGRAVHVVVATWQDGTSIKTRFGRACGQPYPLSDEFVDDMRRLAAAFAGRADGPPLYISMFHGLQKLACANSGYLADRATTNYYLALKERYADIMKTMRQQAPNARIALNWDGWTASHDDPRTGAGRSMFRYFAEAMRASDFQSFSLFEPDGNAEELRRMVKALGTRGPVMVAYYGPHEDPVDVYQDDLRRTFTPETVSQLVADGLFAFSFRDDDLLRMSPETMTLASQIIRDYGHPQPAVR</sequence>
<dbReference type="Pfam" id="PF03704">
    <property type="entry name" value="BTAD"/>
    <property type="match status" value="1"/>
</dbReference>
<reference evidence="6" key="1">
    <citation type="journal article" date="2019" name="Int. J. Syst. Evol. Microbiol.">
        <title>The Global Catalogue of Microorganisms (GCM) 10K type strain sequencing project: providing services to taxonomists for standard genome sequencing and annotation.</title>
        <authorList>
            <consortium name="The Broad Institute Genomics Platform"/>
            <consortium name="The Broad Institute Genome Sequencing Center for Infectious Disease"/>
            <person name="Wu L."/>
            <person name="Ma J."/>
        </authorList>
    </citation>
    <scope>NUCLEOTIDE SEQUENCE [LARGE SCALE GENOMIC DNA]</scope>
    <source>
        <strain evidence="6">CGMCC 1.15399</strain>
    </source>
</reference>
<evidence type="ECO:0000313" key="5">
    <source>
        <dbReference type="EMBL" id="MFD1538282.1"/>
    </source>
</evidence>
<dbReference type="InterPro" id="IPR051677">
    <property type="entry name" value="AfsR-DnrI-RedD_regulator"/>
</dbReference>
<dbReference type="SMART" id="SM01043">
    <property type="entry name" value="BTAD"/>
    <property type="match status" value="1"/>
</dbReference>
<evidence type="ECO:0000256" key="3">
    <source>
        <dbReference type="SAM" id="MobiDB-lite"/>
    </source>
</evidence>
<dbReference type="EMBL" id="JBHUCM010000013">
    <property type="protein sequence ID" value="MFD1538282.1"/>
    <property type="molecule type" value="Genomic_DNA"/>
</dbReference>
<dbReference type="SUPFAM" id="SSF48452">
    <property type="entry name" value="TPR-like"/>
    <property type="match status" value="1"/>
</dbReference>
<dbReference type="CDD" id="cd15831">
    <property type="entry name" value="BTAD"/>
    <property type="match status" value="1"/>
</dbReference>
<proteinExistence type="predicted"/>
<dbReference type="RefSeq" id="WP_246652509.1">
    <property type="nucleotide sequence ID" value="NZ_JAHKRM010000017.1"/>
</dbReference>
<dbReference type="PANTHER" id="PTHR35807:SF1">
    <property type="entry name" value="TRANSCRIPTIONAL REGULATOR REDD"/>
    <property type="match status" value="1"/>
</dbReference>
<evidence type="ECO:0000256" key="2">
    <source>
        <dbReference type="ARBA" id="ARBA00023163"/>
    </source>
</evidence>
<accession>A0ABW4GA61</accession>
<dbReference type="InterPro" id="IPR011990">
    <property type="entry name" value="TPR-like_helical_dom_sf"/>
</dbReference>
<keyword evidence="2" id="KW-0804">Transcription</keyword>
<organism evidence="5 6">
    <name type="scientific">Nonomuraea guangzhouensis</name>
    <dbReference type="NCBI Taxonomy" id="1291555"/>
    <lineage>
        <taxon>Bacteria</taxon>
        <taxon>Bacillati</taxon>
        <taxon>Actinomycetota</taxon>
        <taxon>Actinomycetes</taxon>
        <taxon>Streptosporangiales</taxon>
        <taxon>Streptosporangiaceae</taxon>
        <taxon>Nonomuraea</taxon>
    </lineage>
</organism>
<gene>
    <name evidence="5" type="ORF">ACFSJ0_14610</name>
</gene>